<comment type="caution">
    <text evidence="5">The sequence shown here is derived from an EMBL/GenBank/DDBJ whole genome shotgun (WGS) entry which is preliminary data.</text>
</comment>
<name>A0A8S1RUH4_9CILI</name>
<dbReference type="AlphaFoldDB" id="A0A8S1RUH4"/>
<keyword evidence="4" id="KW-0812">Transmembrane</keyword>
<dbReference type="Pfam" id="PF12895">
    <property type="entry name" value="ANAPC3"/>
    <property type="match status" value="1"/>
</dbReference>
<dbReference type="PROSITE" id="PS50005">
    <property type="entry name" value="TPR"/>
    <property type="match status" value="1"/>
</dbReference>
<dbReference type="Proteomes" id="UP000692954">
    <property type="component" value="Unassembled WGS sequence"/>
</dbReference>
<evidence type="ECO:0008006" key="7">
    <source>
        <dbReference type="Google" id="ProtNLM"/>
    </source>
</evidence>
<keyword evidence="6" id="KW-1185">Reference proteome</keyword>
<sequence length="288" mass="34490">MKNNKSKKIMIMKKMMMINFNYKKGNRKMINEAETLLDQNRNEEVLQYINYAINSNPDEDIYYAIRAQILLNLNRNEEALEFFHYAINRNPNNDDYYVLKAHKLIQMNRNEEALEYIDHAMNRILIIFSCINANEQKTNKHENILIILLIEILMKLIIILQKVNLKIITISHTLKQMNRNEEALKFFEYAVNRNPDSENYYVMKAYMLIQMNRNEESLKDIDHIIKRNPDIDRYQALKAHSLMLISRNEQALEYIDYALNRNPDNDQYQVNKGNLKNYQNARTLIQMN</sequence>
<feature type="repeat" description="TPR" evidence="3">
    <location>
        <begin position="60"/>
        <end position="93"/>
    </location>
</feature>
<evidence type="ECO:0000256" key="1">
    <source>
        <dbReference type="ARBA" id="ARBA00022737"/>
    </source>
</evidence>
<evidence type="ECO:0000313" key="6">
    <source>
        <dbReference type="Proteomes" id="UP000692954"/>
    </source>
</evidence>
<organism evidence="5 6">
    <name type="scientific">Paramecium sonneborni</name>
    <dbReference type="NCBI Taxonomy" id="65129"/>
    <lineage>
        <taxon>Eukaryota</taxon>
        <taxon>Sar</taxon>
        <taxon>Alveolata</taxon>
        <taxon>Ciliophora</taxon>
        <taxon>Intramacronucleata</taxon>
        <taxon>Oligohymenophorea</taxon>
        <taxon>Peniculida</taxon>
        <taxon>Parameciidae</taxon>
        <taxon>Paramecium</taxon>
    </lineage>
</organism>
<reference evidence="5" key="1">
    <citation type="submission" date="2021-01" db="EMBL/GenBank/DDBJ databases">
        <authorList>
            <consortium name="Genoscope - CEA"/>
            <person name="William W."/>
        </authorList>
    </citation>
    <scope>NUCLEOTIDE SEQUENCE</scope>
</reference>
<keyword evidence="2 3" id="KW-0802">TPR repeat</keyword>
<protein>
    <recommendedName>
        <fullName evidence="7">Tetratricopeptide repeat protein</fullName>
    </recommendedName>
</protein>
<keyword evidence="4" id="KW-0472">Membrane</keyword>
<dbReference type="PANTHER" id="PTHR44943">
    <property type="entry name" value="CELLULOSE SYNTHASE OPERON PROTEIN C"/>
    <property type="match status" value="1"/>
</dbReference>
<evidence type="ECO:0000256" key="2">
    <source>
        <dbReference type="ARBA" id="ARBA00022803"/>
    </source>
</evidence>
<dbReference type="SMART" id="SM00028">
    <property type="entry name" value="TPR"/>
    <property type="match status" value="5"/>
</dbReference>
<evidence type="ECO:0000313" key="5">
    <source>
        <dbReference type="EMBL" id="CAD8130509.1"/>
    </source>
</evidence>
<keyword evidence="1" id="KW-0677">Repeat</keyword>
<keyword evidence="4" id="KW-1133">Transmembrane helix</keyword>
<evidence type="ECO:0000256" key="4">
    <source>
        <dbReference type="SAM" id="Phobius"/>
    </source>
</evidence>
<accession>A0A8S1RUH4</accession>
<dbReference type="InterPro" id="IPR051685">
    <property type="entry name" value="Ycf3/AcsC/BcsC/TPR_MFPF"/>
</dbReference>
<feature type="transmembrane region" description="Helical" evidence="4">
    <location>
        <begin position="144"/>
        <end position="163"/>
    </location>
</feature>
<dbReference type="Pfam" id="PF14559">
    <property type="entry name" value="TPR_19"/>
    <property type="match status" value="1"/>
</dbReference>
<dbReference type="InterPro" id="IPR019734">
    <property type="entry name" value="TPR_rpt"/>
</dbReference>
<evidence type="ECO:0000256" key="3">
    <source>
        <dbReference type="PROSITE-ProRule" id="PRU00339"/>
    </source>
</evidence>
<dbReference type="EMBL" id="CAJJDN010000296">
    <property type="protein sequence ID" value="CAD8130509.1"/>
    <property type="molecule type" value="Genomic_DNA"/>
</dbReference>
<proteinExistence type="predicted"/>
<gene>
    <name evidence="5" type="ORF">PSON_ATCC_30995.1.T2960006</name>
</gene>
<dbReference type="PANTHER" id="PTHR44943:SF4">
    <property type="entry name" value="TPR REPEAT-CONTAINING PROTEIN MJ0798"/>
    <property type="match status" value="1"/>
</dbReference>
<dbReference type="OrthoDB" id="10263032at2759"/>